<feature type="transmembrane region" description="Helical" evidence="1">
    <location>
        <begin position="312"/>
        <end position="333"/>
    </location>
</feature>
<dbReference type="PANTHER" id="PTHR23028">
    <property type="entry name" value="ACETYLTRANSFERASE"/>
    <property type="match status" value="1"/>
</dbReference>
<dbReference type="GO" id="GO:0016020">
    <property type="term" value="C:membrane"/>
    <property type="evidence" value="ECO:0007669"/>
    <property type="project" value="TreeGrafter"/>
</dbReference>
<dbReference type="GO" id="GO:0009103">
    <property type="term" value="P:lipopolysaccharide biosynthetic process"/>
    <property type="evidence" value="ECO:0007669"/>
    <property type="project" value="TreeGrafter"/>
</dbReference>
<feature type="transmembrane region" description="Helical" evidence="1">
    <location>
        <begin position="345"/>
        <end position="366"/>
    </location>
</feature>
<name>A0A3R9KG14_9PSEU</name>
<feature type="transmembrane region" description="Helical" evidence="1">
    <location>
        <begin position="108"/>
        <end position="130"/>
    </location>
</feature>
<dbReference type="EMBL" id="RSEC01000060">
    <property type="protein sequence ID" value="RSD10774.1"/>
    <property type="molecule type" value="Genomic_DNA"/>
</dbReference>
<keyword evidence="1" id="KW-0472">Membrane</keyword>
<keyword evidence="3" id="KW-0012">Acyltransferase</keyword>
<dbReference type="InterPro" id="IPR050879">
    <property type="entry name" value="Acyltransferase_3"/>
</dbReference>
<feature type="transmembrane region" description="Helical" evidence="1">
    <location>
        <begin position="63"/>
        <end position="87"/>
    </location>
</feature>
<accession>A0A3R9KG14</accession>
<keyword evidence="1" id="KW-1133">Transmembrane helix</keyword>
<dbReference type="GO" id="GO:0016747">
    <property type="term" value="F:acyltransferase activity, transferring groups other than amino-acyl groups"/>
    <property type="evidence" value="ECO:0007669"/>
    <property type="project" value="InterPro"/>
</dbReference>
<protein>
    <submittedName>
        <fullName evidence="3">Acyltransferase</fullName>
    </submittedName>
</protein>
<comment type="caution">
    <text evidence="3">The sequence shown here is derived from an EMBL/GenBank/DDBJ whole genome shotgun (WGS) entry which is preliminary data.</text>
</comment>
<feature type="transmembrane region" description="Helical" evidence="1">
    <location>
        <begin position="26"/>
        <end position="43"/>
    </location>
</feature>
<evidence type="ECO:0000313" key="3">
    <source>
        <dbReference type="EMBL" id="RSD10774.1"/>
    </source>
</evidence>
<gene>
    <name evidence="3" type="ORF">EIY87_38945</name>
</gene>
<reference evidence="3 4" key="1">
    <citation type="submission" date="2018-12" db="EMBL/GenBank/DDBJ databases">
        <title>Amycolatopsis eburnea sp. nov. actinomycete associate with arbuscular mycorrhiza fungal spore.</title>
        <authorList>
            <person name="Lumyong S."/>
            <person name="Chaiya L."/>
        </authorList>
    </citation>
    <scope>NUCLEOTIDE SEQUENCE [LARGE SCALE GENOMIC DNA]</scope>
    <source>
        <strain evidence="3 4">GLM-1</strain>
    </source>
</reference>
<feature type="transmembrane region" description="Helical" evidence="1">
    <location>
        <begin position="227"/>
        <end position="248"/>
    </location>
</feature>
<feature type="transmembrane region" description="Helical" evidence="1">
    <location>
        <begin position="158"/>
        <end position="178"/>
    </location>
</feature>
<feature type="transmembrane region" description="Helical" evidence="1">
    <location>
        <begin position="255"/>
        <end position="274"/>
    </location>
</feature>
<feature type="transmembrane region" description="Helical" evidence="1">
    <location>
        <begin position="280"/>
        <end position="300"/>
    </location>
</feature>
<dbReference type="OrthoDB" id="9796461at2"/>
<dbReference type="Proteomes" id="UP000267081">
    <property type="component" value="Unassembled WGS sequence"/>
</dbReference>
<keyword evidence="3" id="KW-0808">Transferase</keyword>
<organism evidence="3 4">
    <name type="scientific">Amycolatopsis eburnea</name>
    <dbReference type="NCBI Taxonomy" id="2267691"/>
    <lineage>
        <taxon>Bacteria</taxon>
        <taxon>Bacillati</taxon>
        <taxon>Actinomycetota</taxon>
        <taxon>Actinomycetes</taxon>
        <taxon>Pseudonocardiales</taxon>
        <taxon>Pseudonocardiaceae</taxon>
        <taxon>Amycolatopsis</taxon>
    </lineage>
</organism>
<dbReference type="AlphaFoldDB" id="A0A3R9KG14"/>
<evidence type="ECO:0000259" key="2">
    <source>
        <dbReference type="Pfam" id="PF01757"/>
    </source>
</evidence>
<sequence length="391" mass="43664">MAQTVEVPLEPHHLGAPRKLDSLTGLRFYAAFVVFLFHTGIMMNPALPTGPINPFADVDVAKWYGAIFGTGGFVGVSFFFVLSGFVLSWSVKPGERARAFIRRRIVKVFPNHLAMWVAAMVLFAAAYTSWKAWLPNLFLVHPWFPDFSIAMSVDTPSWSLGGELLFYVLFPLIIRPILRMDVRRLWLWAGIMVAGLFAYQLVATFVVPSDGANPNIPISPLQYWFGYFLPVGRLFEFVLGAVLARIVLAGKWIGIKPAASVVFMVVGYVASMFVPFQFSLNFATLIPIAVMVASFANADLRGTRTRLRGRVAVWLGNVSFGFYLSQGVTIFYLRSLMGNAVFSTPLAILVLIGLFVVTLFVGWLLYRFVETPMMRRFSRARPPRLPAPRAS</sequence>
<proteinExistence type="predicted"/>
<feature type="transmembrane region" description="Helical" evidence="1">
    <location>
        <begin position="185"/>
        <end position="207"/>
    </location>
</feature>
<dbReference type="PANTHER" id="PTHR23028:SF53">
    <property type="entry name" value="ACYL_TRANSF_3 DOMAIN-CONTAINING PROTEIN"/>
    <property type="match status" value="1"/>
</dbReference>
<dbReference type="Pfam" id="PF01757">
    <property type="entry name" value="Acyl_transf_3"/>
    <property type="match status" value="1"/>
</dbReference>
<dbReference type="InterPro" id="IPR002656">
    <property type="entry name" value="Acyl_transf_3_dom"/>
</dbReference>
<feature type="domain" description="Acyltransferase 3" evidence="2">
    <location>
        <begin position="22"/>
        <end position="367"/>
    </location>
</feature>
<keyword evidence="1" id="KW-0812">Transmembrane</keyword>
<evidence type="ECO:0000256" key="1">
    <source>
        <dbReference type="SAM" id="Phobius"/>
    </source>
</evidence>
<keyword evidence="4" id="KW-1185">Reference proteome</keyword>
<evidence type="ECO:0000313" key="4">
    <source>
        <dbReference type="Proteomes" id="UP000267081"/>
    </source>
</evidence>